<evidence type="ECO:0000313" key="13">
    <source>
        <dbReference type="Proteomes" id="UP000008743"/>
    </source>
</evidence>
<sequence>MAYRDRIPASSGASLTNPSNARNELFGTRSGNAPDRRALAEHTEHMMESENDRIVGQLSQKIQLLKSLTISIGDEARADNAMLDDMHGDFSSTSNLLGNTMKRLKGITNSGNGRLMCYLVAFVVFVFLVIYWLIR</sequence>
<dbReference type="GO" id="GO:0000139">
    <property type="term" value="C:Golgi membrane"/>
    <property type="evidence" value="ECO:0007669"/>
    <property type="project" value="UniProtKB-SubCell"/>
</dbReference>
<evidence type="ECO:0000256" key="4">
    <source>
        <dbReference type="ARBA" id="ARBA00022927"/>
    </source>
</evidence>
<feature type="domain" description="T-SNARE coiled-coil homology" evidence="11">
    <location>
        <begin position="45"/>
        <end position="107"/>
    </location>
</feature>
<feature type="region of interest" description="Disordered" evidence="9">
    <location>
        <begin position="1"/>
        <end position="34"/>
    </location>
</feature>
<keyword evidence="4" id="KW-0653">Protein transport</keyword>
<dbReference type="Gene3D" id="1.20.5.110">
    <property type="match status" value="1"/>
</dbReference>
<accession>A0A0D2UG00</accession>
<dbReference type="eggNOG" id="KOG3385">
    <property type="taxonomic scope" value="Eukaryota"/>
</dbReference>
<evidence type="ECO:0000313" key="12">
    <source>
        <dbReference type="EMBL" id="KJE94031.1"/>
    </source>
</evidence>
<evidence type="ECO:0000256" key="10">
    <source>
        <dbReference type="SAM" id="Phobius"/>
    </source>
</evidence>
<keyword evidence="5 10" id="KW-1133">Transmembrane helix</keyword>
<comment type="subcellular location">
    <subcellularLocation>
        <location evidence="8">Endomembrane system</location>
        <topology evidence="8">Single-pass type IV membrane protein</topology>
    </subcellularLocation>
    <subcellularLocation>
        <location evidence="1">Golgi apparatus membrane</location>
    </subcellularLocation>
</comment>
<gene>
    <name evidence="12" type="ORF">CAOG_004731</name>
</gene>
<keyword evidence="6" id="KW-0333">Golgi apparatus</keyword>
<proteinExistence type="predicted"/>
<name>A0A0D2UG00_CAPO3</name>
<dbReference type="InterPro" id="IPR000727">
    <property type="entry name" value="T_SNARE_dom"/>
</dbReference>
<dbReference type="Proteomes" id="UP000008743">
    <property type="component" value="Unassembled WGS sequence"/>
</dbReference>
<dbReference type="InterPro" id="IPR039899">
    <property type="entry name" value="BET1_SNARE"/>
</dbReference>
<dbReference type="CDD" id="cd15853">
    <property type="entry name" value="SNARE_Bet1"/>
    <property type="match status" value="1"/>
</dbReference>
<reference evidence="13" key="1">
    <citation type="submission" date="2011-02" db="EMBL/GenBank/DDBJ databases">
        <title>The Genome Sequence of Capsaspora owczarzaki ATCC 30864.</title>
        <authorList>
            <person name="Russ C."/>
            <person name="Cuomo C."/>
            <person name="Burger G."/>
            <person name="Gray M.W."/>
            <person name="Holland P.W.H."/>
            <person name="King N."/>
            <person name="Lang F.B.F."/>
            <person name="Roger A.J."/>
            <person name="Ruiz-Trillo I."/>
            <person name="Young S.K."/>
            <person name="Zeng Q."/>
            <person name="Gargeya S."/>
            <person name="Alvarado L."/>
            <person name="Berlin A."/>
            <person name="Chapman S.B."/>
            <person name="Chen Z."/>
            <person name="Freedman E."/>
            <person name="Gellesch M."/>
            <person name="Goldberg J."/>
            <person name="Griggs A."/>
            <person name="Gujja S."/>
            <person name="Heilman E."/>
            <person name="Heiman D."/>
            <person name="Howarth C."/>
            <person name="Mehta T."/>
            <person name="Neiman D."/>
            <person name="Pearson M."/>
            <person name="Roberts A."/>
            <person name="Saif S."/>
            <person name="Shea T."/>
            <person name="Shenoy N."/>
            <person name="Sisk P."/>
            <person name="Stolte C."/>
            <person name="Sykes S."/>
            <person name="White J."/>
            <person name="Yandava C."/>
            <person name="Haas B."/>
            <person name="Nusbaum C."/>
            <person name="Birren B."/>
        </authorList>
    </citation>
    <scope>NUCLEOTIDE SEQUENCE</scope>
    <source>
        <strain evidence="13">ATCC 30864</strain>
    </source>
</reference>
<dbReference type="OrthoDB" id="261831at2759"/>
<dbReference type="InParanoid" id="A0A0D2UG00"/>
<keyword evidence="7 10" id="KW-0472">Membrane</keyword>
<dbReference type="PROSITE" id="PS50192">
    <property type="entry name" value="T_SNARE"/>
    <property type="match status" value="1"/>
</dbReference>
<evidence type="ECO:0000256" key="6">
    <source>
        <dbReference type="ARBA" id="ARBA00023034"/>
    </source>
</evidence>
<evidence type="ECO:0000256" key="5">
    <source>
        <dbReference type="ARBA" id="ARBA00022989"/>
    </source>
</evidence>
<dbReference type="AlphaFoldDB" id="A0A0D2UG00"/>
<organism evidence="12 13">
    <name type="scientific">Capsaspora owczarzaki (strain ATCC 30864)</name>
    <dbReference type="NCBI Taxonomy" id="595528"/>
    <lineage>
        <taxon>Eukaryota</taxon>
        <taxon>Filasterea</taxon>
        <taxon>Capsaspora</taxon>
    </lineage>
</organism>
<evidence type="ECO:0000256" key="3">
    <source>
        <dbReference type="ARBA" id="ARBA00022692"/>
    </source>
</evidence>
<dbReference type="STRING" id="595528.A0A0D2UG00"/>
<evidence type="ECO:0000256" key="7">
    <source>
        <dbReference type="ARBA" id="ARBA00023136"/>
    </source>
</evidence>
<dbReference type="PhylomeDB" id="A0A0D2UG00"/>
<evidence type="ECO:0000256" key="1">
    <source>
        <dbReference type="ARBA" id="ARBA00004394"/>
    </source>
</evidence>
<evidence type="ECO:0000256" key="2">
    <source>
        <dbReference type="ARBA" id="ARBA00022448"/>
    </source>
</evidence>
<evidence type="ECO:0000256" key="9">
    <source>
        <dbReference type="SAM" id="MobiDB-lite"/>
    </source>
</evidence>
<dbReference type="FunCoup" id="A0A0D2UG00">
    <property type="interactions" value="200"/>
</dbReference>
<feature type="transmembrane region" description="Helical" evidence="10">
    <location>
        <begin position="115"/>
        <end position="134"/>
    </location>
</feature>
<feature type="compositionally biased region" description="Polar residues" evidence="9">
    <location>
        <begin position="11"/>
        <end position="22"/>
    </location>
</feature>
<dbReference type="PANTHER" id="PTHR12791">
    <property type="entry name" value="GOLGI SNARE BET1-RELATED"/>
    <property type="match status" value="1"/>
</dbReference>
<keyword evidence="13" id="KW-1185">Reference proteome</keyword>
<evidence type="ECO:0000259" key="11">
    <source>
        <dbReference type="PROSITE" id="PS50192"/>
    </source>
</evidence>
<dbReference type="EMBL" id="KE346366">
    <property type="protein sequence ID" value="KJE94031.1"/>
    <property type="molecule type" value="Genomic_DNA"/>
</dbReference>
<dbReference type="SUPFAM" id="SSF58038">
    <property type="entry name" value="SNARE fusion complex"/>
    <property type="match status" value="1"/>
</dbReference>
<protein>
    <recommendedName>
        <fullName evidence="11">t-SNARE coiled-coil homology domain-containing protein</fullName>
    </recommendedName>
</protein>
<keyword evidence="3 10" id="KW-0812">Transmembrane</keyword>
<keyword evidence="2" id="KW-0813">Transport</keyword>
<dbReference type="GO" id="GO:0015031">
    <property type="term" value="P:protein transport"/>
    <property type="evidence" value="ECO:0007669"/>
    <property type="project" value="UniProtKB-KW"/>
</dbReference>
<evidence type="ECO:0000256" key="8">
    <source>
        <dbReference type="ARBA" id="ARBA00046280"/>
    </source>
</evidence>